<keyword evidence="9" id="KW-1185">Reference proteome</keyword>
<keyword evidence="5" id="KW-0862">Zinc</keyword>
<dbReference type="GO" id="GO:0008270">
    <property type="term" value="F:zinc ion binding"/>
    <property type="evidence" value="ECO:0007669"/>
    <property type="project" value="UniProtKB-KW"/>
</dbReference>
<feature type="region of interest" description="Disordered" evidence="6">
    <location>
        <begin position="542"/>
        <end position="580"/>
    </location>
</feature>
<evidence type="ECO:0000256" key="5">
    <source>
        <dbReference type="PROSITE-ProRule" id="PRU00047"/>
    </source>
</evidence>
<dbReference type="GO" id="GO:1990116">
    <property type="term" value="P:ribosome-associated ubiquitin-dependent protein catabolic process"/>
    <property type="evidence" value="ECO:0007669"/>
    <property type="project" value="TreeGrafter"/>
</dbReference>
<dbReference type="AlphaFoldDB" id="D8M656"/>
<feature type="compositionally biased region" description="Basic residues" evidence="6">
    <location>
        <begin position="493"/>
        <end position="503"/>
    </location>
</feature>
<protein>
    <recommendedName>
        <fullName evidence="7">CCHC-type domain-containing protein</fullName>
    </recommendedName>
</protein>
<feature type="compositionally biased region" description="Acidic residues" evidence="6">
    <location>
        <begin position="649"/>
        <end position="660"/>
    </location>
</feature>
<dbReference type="GO" id="GO:0000049">
    <property type="term" value="F:tRNA binding"/>
    <property type="evidence" value="ECO:0007669"/>
    <property type="project" value="TreeGrafter"/>
</dbReference>
<keyword evidence="5" id="KW-0479">Metal-binding</keyword>
<sequence>MRRSREAINKRVETISAKQSARIRALESEIAACRRRIRALQSYPTVVNTAIVVLNQYLSQGVQWSVLQEQVKLLKQRPYNVFHHIKQLDLEHNRVKLEFDDDFDDDDDDDDDDDNLEDEDDNLEDDDDNLEGEAKMAAASSRSESPHKINVDVELSLNCNQNISLLFSQKKDLQDKLDKTVQAAQAAVAEASKQRQTELRVAEAAHPAEIARQREKRWFEKFDWCVTTDGFIVLAGKSGEQNEILVRRYLRPGDLFLHADVHGAATVVLRNYRAPELPGEAALLQAAAFALCHSSAWDAQLLCKVYWVPARQVSKTAPSGEYLPTGSFMIRGKKNFLAPYRMEMGLTVLFEVRPEDVQRHFYDRKPREMEDADWETLVKHGVPRVDTAESANDPEVFDEDAEDYVIEVMDSVSAPKTAGKAVVRGRVDVKNSKNSKNAKNSKNSKSEEAKGGKKSLKGTTKKSRALAEEQAEMEALIAEQTEEPRKKEMSRGEKRKMKKMKKHAAVDDEERRWKRGNGVTGRLMDVLYGHTTVETLLAEDAKKTAEKKSGNETAIHRGNQNETPINHENGNETPSLLNETPASTEAAAILQDLMGLSLAAEPAAAPALRCFTCGSSEHDQRNCPESWRVIAGIEGVLEDQPETAKDADETGETGETGETEEATRDTADFLLNWTFRSVEGDGILHAVPMCAPYSAIVESPYRAKLTPGKMKKGAMAKSVLEGWIKSATNEMEKKALKQIPMQDLISVIINNSRVAVSGAKGKKCSVC</sequence>
<comment type="similarity">
    <text evidence="2">Belongs to the NEMF family.</text>
</comment>
<feature type="compositionally biased region" description="Polar residues" evidence="6">
    <location>
        <begin position="558"/>
        <end position="580"/>
    </location>
</feature>
<dbReference type="GeneID" id="24920679"/>
<dbReference type="InterPro" id="IPR008532">
    <property type="entry name" value="NFACT_RNA-bd"/>
</dbReference>
<organism evidence="8">
    <name type="scientific">Blastocystis hominis</name>
    <dbReference type="NCBI Taxonomy" id="12968"/>
    <lineage>
        <taxon>Eukaryota</taxon>
        <taxon>Sar</taxon>
        <taxon>Stramenopiles</taxon>
        <taxon>Bigyra</taxon>
        <taxon>Opalozoa</taxon>
        <taxon>Opalinata</taxon>
        <taxon>Blastocystidae</taxon>
        <taxon>Blastocystis</taxon>
    </lineage>
</organism>
<dbReference type="RefSeq" id="XP_012897813.1">
    <property type="nucleotide sequence ID" value="XM_013042359.1"/>
</dbReference>
<dbReference type="GO" id="GO:0072344">
    <property type="term" value="P:rescue of stalled ribosome"/>
    <property type="evidence" value="ECO:0007669"/>
    <property type="project" value="TreeGrafter"/>
</dbReference>
<dbReference type="Proteomes" id="UP000008312">
    <property type="component" value="Unassembled WGS sequence"/>
</dbReference>
<evidence type="ECO:0000256" key="2">
    <source>
        <dbReference type="ARBA" id="ARBA00008318"/>
    </source>
</evidence>
<evidence type="ECO:0000313" key="9">
    <source>
        <dbReference type="Proteomes" id="UP000008312"/>
    </source>
</evidence>
<evidence type="ECO:0000256" key="3">
    <source>
        <dbReference type="ARBA" id="ARBA00022490"/>
    </source>
</evidence>
<feature type="compositionally biased region" description="Acidic residues" evidence="6">
    <location>
        <begin position="100"/>
        <end position="131"/>
    </location>
</feature>
<dbReference type="Pfam" id="PF05670">
    <property type="entry name" value="NFACT-R_1"/>
    <property type="match status" value="1"/>
</dbReference>
<feature type="domain" description="CCHC-type" evidence="7">
    <location>
        <begin position="609"/>
        <end position="625"/>
    </location>
</feature>
<feature type="region of interest" description="Disordered" evidence="6">
    <location>
        <begin position="415"/>
        <end position="509"/>
    </location>
</feature>
<dbReference type="OrthoDB" id="207084at2759"/>
<feature type="region of interest" description="Disordered" evidence="6">
    <location>
        <begin position="100"/>
        <end position="145"/>
    </location>
</feature>
<keyword evidence="5" id="KW-0863">Zinc-finger</keyword>
<reference evidence="8" key="1">
    <citation type="submission" date="2010-02" db="EMBL/GenBank/DDBJ databases">
        <title>Sequencing and annotation of the Blastocystis hominis genome.</title>
        <authorList>
            <person name="Wincker P."/>
        </authorList>
    </citation>
    <scope>NUCLEOTIDE SEQUENCE</scope>
    <source>
        <strain evidence="8">Singapore isolate B</strain>
    </source>
</reference>
<name>D8M656_BLAHO</name>
<dbReference type="InterPro" id="IPR051608">
    <property type="entry name" value="RQC_Subunit_NEMF"/>
</dbReference>
<keyword evidence="3" id="KW-0963">Cytoplasm</keyword>
<dbReference type="PROSITE" id="PS50158">
    <property type="entry name" value="ZF_CCHC"/>
    <property type="match status" value="1"/>
</dbReference>
<dbReference type="GO" id="GO:0043023">
    <property type="term" value="F:ribosomal large subunit binding"/>
    <property type="evidence" value="ECO:0007669"/>
    <property type="project" value="TreeGrafter"/>
</dbReference>
<feature type="compositionally biased region" description="Basic residues" evidence="6">
    <location>
        <begin position="452"/>
        <end position="464"/>
    </location>
</feature>
<gene>
    <name evidence="8" type="ORF">GSBLH_T00003590001</name>
</gene>
<dbReference type="Pfam" id="PF11923">
    <property type="entry name" value="NFACT-C"/>
    <property type="match status" value="1"/>
</dbReference>
<dbReference type="InterPro" id="IPR001878">
    <property type="entry name" value="Znf_CCHC"/>
</dbReference>
<feature type="compositionally biased region" description="Basic and acidic residues" evidence="6">
    <location>
        <begin position="482"/>
        <end position="492"/>
    </location>
</feature>
<evidence type="ECO:0000259" key="7">
    <source>
        <dbReference type="PROSITE" id="PS50158"/>
    </source>
</evidence>
<dbReference type="InterPro" id="IPR021846">
    <property type="entry name" value="NFACT-C"/>
</dbReference>
<comment type="subcellular location">
    <subcellularLocation>
        <location evidence="1">Cytoplasm</location>
    </subcellularLocation>
</comment>
<evidence type="ECO:0000256" key="4">
    <source>
        <dbReference type="ARBA" id="ARBA00023054"/>
    </source>
</evidence>
<accession>D8M656</accession>
<dbReference type="InParanoid" id="D8M656"/>
<evidence type="ECO:0000313" key="8">
    <source>
        <dbReference type="EMBL" id="CBK23765.2"/>
    </source>
</evidence>
<evidence type="ECO:0000256" key="1">
    <source>
        <dbReference type="ARBA" id="ARBA00004496"/>
    </source>
</evidence>
<feature type="region of interest" description="Disordered" evidence="6">
    <location>
        <begin position="640"/>
        <end position="662"/>
    </location>
</feature>
<keyword evidence="4" id="KW-0175">Coiled coil</keyword>
<dbReference type="PANTHER" id="PTHR15239">
    <property type="entry name" value="NUCLEAR EXPORT MEDIATOR FACTOR NEMF"/>
    <property type="match status" value="1"/>
</dbReference>
<evidence type="ECO:0000256" key="6">
    <source>
        <dbReference type="SAM" id="MobiDB-lite"/>
    </source>
</evidence>
<dbReference type="OMA" id="PREMEDA"/>
<proteinExistence type="inferred from homology"/>
<dbReference type="GO" id="GO:0005737">
    <property type="term" value="C:cytoplasm"/>
    <property type="evidence" value="ECO:0007669"/>
    <property type="project" value="UniProtKB-SubCell"/>
</dbReference>
<dbReference type="GO" id="GO:1990112">
    <property type="term" value="C:RQC complex"/>
    <property type="evidence" value="ECO:0007669"/>
    <property type="project" value="TreeGrafter"/>
</dbReference>
<dbReference type="EMBL" id="FN668661">
    <property type="protein sequence ID" value="CBK23765.2"/>
    <property type="molecule type" value="Genomic_DNA"/>
</dbReference>
<feature type="compositionally biased region" description="Low complexity" evidence="6">
    <location>
        <begin position="432"/>
        <end position="443"/>
    </location>
</feature>
<dbReference type="PANTHER" id="PTHR15239:SF6">
    <property type="entry name" value="RIBOSOME QUALITY CONTROL COMPLEX SUBUNIT NEMF"/>
    <property type="match status" value="1"/>
</dbReference>